<evidence type="ECO:0000256" key="1">
    <source>
        <dbReference type="ARBA" id="ARBA00004370"/>
    </source>
</evidence>
<evidence type="ECO:0000256" key="3">
    <source>
        <dbReference type="ARBA" id="ARBA00022970"/>
    </source>
</evidence>
<dbReference type="InterPro" id="IPR013057">
    <property type="entry name" value="AA_transpt_TM"/>
</dbReference>
<feature type="transmembrane region" description="Helical" evidence="6">
    <location>
        <begin position="195"/>
        <end position="220"/>
    </location>
</feature>
<dbReference type="Pfam" id="PF01490">
    <property type="entry name" value="Aa_trans"/>
    <property type="match status" value="1"/>
</dbReference>
<dbReference type="GO" id="GO:0016020">
    <property type="term" value="C:membrane"/>
    <property type="evidence" value="ECO:0007669"/>
    <property type="project" value="UniProtKB-SubCell"/>
</dbReference>
<dbReference type="OrthoDB" id="1296716at2759"/>
<evidence type="ECO:0000256" key="4">
    <source>
        <dbReference type="ARBA" id="ARBA00022989"/>
    </source>
</evidence>
<protein>
    <recommendedName>
        <fullName evidence="7">Amino acid transporter transmembrane domain-containing protein</fullName>
    </recommendedName>
</protein>
<evidence type="ECO:0000313" key="8">
    <source>
        <dbReference type="EMBL" id="PHT33540.1"/>
    </source>
</evidence>
<dbReference type="AlphaFoldDB" id="A0A2G2VKP9"/>
<comment type="caution">
    <text evidence="8">The sequence shown here is derived from an EMBL/GenBank/DDBJ whole genome shotgun (WGS) entry which is preliminary data.</text>
</comment>
<reference evidence="9" key="2">
    <citation type="journal article" date="2017" name="J. Anim. Genet.">
        <title>Multiple reference genome sequences of hot pepper reveal the massive evolution of plant disease resistance genes by retroduplication.</title>
        <authorList>
            <person name="Kim S."/>
            <person name="Park J."/>
            <person name="Yeom S.-I."/>
            <person name="Kim Y.-M."/>
            <person name="Seo E."/>
            <person name="Kim K.-T."/>
            <person name="Kim M.-S."/>
            <person name="Lee J.M."/>
            <person name="Cheong K."/>
            <person name="Shin H.-S."/>
            <person name="Kim S.-B."/>
            <person name="Han K."/>
            <person name="Lee J."/>
            <person name="Park M."/>
            <person name="Lee H.-A."/>
            <person name="Lee H.-Y."/>
            <person name="Lee Y."/>
            <person name="Oh S."/>
            <person name="Lee J.H."/>
            <person name="Choi E."/>
            <person name="Choi E."/>
            <person name="Lee S.E."/>
            <person name="Jeon J."/>
            <person name="Kim H."/>
            <person name="Choi G."/>
            <person name="Song H."/>
            <person name="Lee J."/>
            <person name="Lee S.-C."/>
            <person name="Kwon J.-K."/>
            <person name="Lee H.-Y."/>
            <person name="Koo N."/>
            <person name="Hong Y."/>
            <person name="Kim R.W."/>
            <person name="Kang W.-H."/>
            <person name="Huh J.H."/>
            <person name="Kang B.-C."/>
            <person name="Yang T.-J."/>
            <person name="Lee Y.-H."/>
            <person name="Bennetzen J.L."/>
            <person name="Choi D."/>
        </authorList>
    </citation>
    <scope>NUCLEOTIDE SEQUENCE [LARGE SCALE GENOMIC DNA]</scope>
    <source>
        <strain evidence="9">cv. PBC81</strain>
    </source>
</reference>
<gene>
    <name evidence="8" type="ORF">CQW23_25340</name>
</gene>
<evidence type="ECO:0000256" key="6">
    <source>
        <dbReference type="SAM" id="Phobius"/>
    </source>
</evidence>
<keyword evidence="9" id="KW-1185">Reference proteome</keyword>
<sequence>MLEIKFDMKDLGVTDVILGIRIHRTPQRLAFLQSRYIKNVLDEFKYMEFGISKTPLDVSEEVEWLWNFFEDIPYCPKLVAPVCIHYDSQAIIGRARSIMYNDPLTKGLSQEGVERTSKRMGLRPRTSQHGDSAQLNILWELTSSSFHALQISREYTPLIIDTRHLSSSFKTFTNVFIAVVEAGVLGLPYRLKKNGWLMGTIMLLLVASLTYHCMMLWCIMLGKILNPIIKLPRFHLLGDLGYDDAMIVLSQDGFVSVT</sequence>
<evidence type="ECO:0000256" key="2">
    <source>
        <dbReference type="ARBA" id="ARBA00022692"/>
    </source>
</evidence>
<keyword evidence="4 6" id="KW-1133">Transmembrane helix</keyword>
<comment type="subcellular location">
    <subcellularLocation>
        <location evidence="1">Membrane</location>
    </subcellularLocation>
</comment>
<dbReference type="STRING" id="33114.A0A2G2VKP9"/>
<feature type="domain" description="Amino acid transporter transmembrane" evidence="7">
    <location>
        <begin position="166"/>
        <end position="221"/>
    </location>
</feature>
<dbReference type="GO" id="GO:0006865">
    <property type="term" value="P:amino acid transport"/>
    <property type="evidence" value="ECO:0007669"/>
    <property type="project" value="UniProtKB-KW"/>
</dbReference>
<keyword evidence="3" id="KW-0029">Amino-acid transport</keyword>
<evidence type="ECO:0000256" key="5">
    <source>
        <dbReference type="ARBA" id="ARBA00023136"/>
    </source>
</evidence>
<name>A0A2G2VKP9_CAPBA</name>
<keyword evidence="2 6" id="KW-0812">Transmembrane</keyword>
<dbReference type="EMBL" id="MLFT02000011">
    <property type="protein sequence ID" value="PHT33540.1"/>
    <property type="molecule type" value="Genomic_DNA"/>
</dbReference>
<accession>A0A2G2VKP9</accession>
<dbReference type="Proteomes" id="UP000224567">
    <property type="component" value="Unassembled WGS sequence"/>
</dbReference>
<evidence type="ECO:0000259" key="7">
    <source>
        <dbReference type="Pfam" id="PF01490"/>
    </source>
</evidence>
<keyword evidence="5 6" id="KW-0472">Membrane</keyword>
<organism evidence="8 9">
    <name type="scientific">Capsicum baccatum</name>
    <name type="common">Peruvian pepper</name>
    <dbReference type="NCBI Taxonomy" id="33114"/>
    <lineage>
        <taxon>Eukaryota</taxon>
        <taxon>Viridiplantae</taxon>
        <taxon>Streptophyta</taxon>
        <taxon>Embryophyta</taxon>
        <taxon>Tracheophyta</taxon>
        <taxon>Spermatophyta</taxon>
        <taxon>Magnoliopsida</taxon>
        <taxon>eudicotyledons</taxon>
        <taxon>Gunneridae</taxon>
        <taxon>Pentapetalae</taxon>
        <taxon>asterids</taxon>
        <taxon>lamiids</taxon>
        <taxon>Solanales</taxon>
        <taxon>Solanaceae</taxon>
        <taxon>Solanoideae</taxon>
        <taxon>Capsiceae</taxon>
        <taxon>Capsicum</taxon>
    </lineage>
</organism>
<proteinExistence type="predicted"/>
<reference evidence="8 9" key="1">
    <citation type="journal article" date="2017" name="Genome Biol.">
        <title>New reference genome sequences of hot pepper reveal the massive evolution of plant disease-resistance genes by retroduplication.</title>
        <authorList>
            <person name="Kim S."/>
            <person name="Park J."/>
            <person name="Yeom S.I."/>
            <person name="Kim Y.M."/>
            <person name="Seo E."/>
            <person name="Kim K.T."/>
            <person name="Kim M.S."/>
            <person name="Lee J.M."/>
            <person name="Cheong K."/>
            <person name="Shin H.S."/>
            <person name="Kim S.B."/>
            <person name="Han K."/>
            <person name="Lee J."/>
            <person name="Park M."/>
            <person name="Lee H.A."/>
            <person name="Lee H.Y."/>
            <person name="Lee Y."/>
            <person name="Oh S."/>
            <person name="Lee J.H."/>
            <person name="Choi E."/>
            <person name="Choi E."/>
            <person name="Lee S.E."/>
            <person name="Jeon J."/>
            <person name="Kim H."/>
            <person name="Choi G."/>
            <person name="Song H."/>
            <person name="Lee J."/>
            <person name="Lee S.C."/>
            <person name="Kwon J.K."/>
            <person name="Lee H.Y."/>
            <person name="Koo N."/>
            <person name="Hong Y."/>
            <person name="Kim R.W."/>
            <person name="Kang W.H."/>
            <person name="Huh J.H."/>
            <person name="Kang B.C."/>
            <person name="Yang T.J."/>
            <person name="Lee Y.H."/>
            <person name="Bennetzen J.L."/>
            <person name="Choi D."/>
        </authorList>
    </citation>
    <scope>NUCLEOTIDE SEQUENCE [LARGE SCALE GENOMIC DNA]</scope>
    <source>
        <strain evidence="9">cv. PBC81</strain>
    </source>
</reference>
<keyword evidence="3" id="KW-0813">Transport</keyword>
<feature type="transmembrane region" description="Helical" evidence="6">
    <location>
        <begin position="171"/>
        <end position="189"/>
    </location>
</feature>
<evidence type="ECO:0000313" key="9">
    <source>
        <dbReference type="Proteomes" id="UP000224567"/>
    </source>
</evidence>